<gene>
    <name evidence="2" type="ORF">Cvel_23537</name>
</gene>
<dbReference type="EMBL" id="CDMZ01001587">
    <property type="protein sequence ID" value="CEM34814.1"/>
    <property type="molecule type" value="Genomic_DNA"/>
</dbReference>
<evidence type="ECO:0000256" key="1">
    <source>
        <dbReference type="SAM" id="Coils"/>
    </source>
</evidence>
<proteinExistence type="predicted"/>
<organism evidence="2">
    <name type="scientific">Chromera velia CCMP2878</name>
    <dbReference type="NCBI Taxonomy" id="1169474"/>
    <lineage>
        <taxon>Eukaryota</taxon>
        <taxon>Sar</taxon>
        <taxon>Alveolata</taxon>
        <taxon>Colpodellida</taxon>
        <taxon>Chromeraceae</taxon>
        <taxon>Chromera</taxon>
    </lineage>
</organism>
<protein>
    <submittedName>
        <fullName evidence="2">Uncharacterized protein</fullName>
    </submittedName>
</protein>
<keyword evidence="1" id="KW-0175">Coiled coil</keyword>
<reference evidence="2" key="1">
    <citation type="submission" date="2014-11" db="EMBL/GenBank/DDBJ databases">
        <authorList>
            <person name="Otto D Thomas"/>
            <person name="Naeem Raeece"/>
        </authorList>
    </citation>
    <scope>NUCLEOTIDE SEQUENCE</scope>
</reference>
<name>A0A0G4GVB1_9ALVE</name>
<dbReference type="VEuPathDB" id="CryptoDB:Cvel_23537"/>
<evidence type="ECO:0000313" key="2">
    <source>
        <dbReference type="EMBL" id="CEM34814.1"/>
    </source>
</evidence>
<dbReference type="AlphaFoldDB" id="A0A0G4GVB1"/>
<feature type="coiled-coil region" evidence="1">
    <location>
        <begin position="1"/>
        <end position="35"/>
    </location>
</feature>
<sequence length="177" mass="19739">MKVLKENLKKRGEKLEGLEKQATRLEEAASDFAAMARLLAEEPNSFYCCFATDGKGGYEYPAKKSKCSPRDQPAIKITTEDDWFLSKGLTGFVRSLWTDGAVFSKSKKASICSALKTPRQLKWGQVSLFSKPDPKNALDNKKLLTAQVPIPTKVQYDVKICTQSTVASENPCYMIMK</sequence>
<accession>A0A0G4GVB1</accession>
<dbReference type="Gene3D" id="1.20.5.110">
    <property type="match status" value="1"/>
</dbReference>